<sequence>MKIGEVAKQTGLTTKTIRFYEEKGIVSAPERQDNGYRDYRDVHLQALLLIKRARMIGFSLEESGALLALSRDSGRTAADVKAKAEQKLVEIDRKIDELMAMKTTLQALTQACPGDGQSQCPILDALVKDGDIQNQQSDSVDTTETHHCCSHHKNSGAHKKNRD</sequence>
<proteinExistence type="predicted"/>
<dbReference type="PROSITE" id="PS00552">
    <property type="entry name" value="HTH_MERR_1"/>
    <property type="match status" value="1"/>
</dbReference>
<evidence type="ECO:0000256" key="2">
    <source>
        <dbReference type="ARBA" id="ARBA00011738"/>
    </source>
</evidence>
<evidence type="ECO:0000313" key="15">
    <source>
        <dbReference type="EMBL" id="CAH0534149.1"/>
    </source>
</evidence>
<dbReference type="PROSITE" id="PS50937">
    <property type="entry name" value="HTH_MERR_2"/>
    <property type="match status" value="1"/>
</dbReference>
<evidence type="ECO:0000256" key="5">
    <source>
        <dbReference type="ARBA" id="ARBA00022723"/>
    </source>
</evidence>
<organism evidence="15 16">
    <name type="scientific">Vibrio stylophorae</name>
    <dbReference type="NCBI Taxonomy" id="659351"/>
    <lineage>
        <taxon>Bacteria</taxon>
        <taxon>Pseudomonadati</taxon>
        <taxon>Pseudomonadota</taxon>
        <taxon>Gammaproteobacteria</taxon>
        <taxon>Vibrionales</taxon>
        <taxon>Vibrionaceae</taxon>
        <taxon>Vibrio</taxon>
    </lineage>
</organism>
<dbReference type="InterPro" id="IPR011789">
    <property type="entry name" value="CueR"/>
</dbReference>
<evidence type="ECO:0000256" key="3">
    <source>
        <dbReference type="ARBA" id="ARBA00017250"/>
    </source>
</evidence>
<evidence type="ECO:0000256" key="11">
    <source>
        <dbReference type="ARBA" id="ARBA00031472"/>
    </source>
</evidence>
<name>A0ABN8DZC2_9VIBR</name>
<comment type="subcellular location">
    <subcellularLocation>
        <location evidence="1">Cytoplasm</location>
    </subcellularLocation>
</comment>
<dbReference type="InterPro" id="IPR000551">
    <property type="entry name" value="MerR-type_HTH_dom"/>
</dbReference>
<dbReference type="PANTHER" id="PTHR30204:SF16">
    <property type="entry name" value="HTH-TYPE TRANSCRIPTIONAL REGULATOR CUER"/>
    <property type="match status" value="1"/>
</dbReference>
<comment type="caution">
    <text evidence="15">The sequence shown here is derived from an EMBL/GenBank/DDBJ whole genome shotgun (WGS) entry which is preliminary data.</text>
</comment>
<dbReference type="EMBL" id="CAKLDI010000001">
    <property type="protein sequence ID" value="CAH0534149.1"/>
    <property type="molecule type" value="Genomic_DNA"/>
</dbReference>
<evidence type="ECO:0000259" key="14">
    <source>
        <dbReference type="PROSITE" id="PS50937"/>
    </source>
</evidence>
<dbReference type="Pfam" id="PF13411">
    <property type="entry name" value="MerR_1"/>
    <property type="match status" value="1"/>
</dbReference>
<dbReference type="Gene3D" id="1.10.1660.10">
    <property type="match status" value="1"/>
</dbReference>
<dbReference type="Proteomes" id="UP000838672">
    <property type="component" value="Unassembled WGS sequence"/>
</dbReference>
<reference evidence="15" key="1">
    <citation type="submission" date="2021-11" db="EMBL/GenBank/DDBJ databases">
        <authorList>
            <person name="Rodrigo-Torres L."/>
            <person name="Arahal R. D."/>
            <person name="Lucena T."/>
        </authorList>
    </citation>
    <scope>NUCLEOTIDE SEQUENCE</scope>
    <source>
        <strain evidence="15">CECT 7929</strain>
    </source>
</reference>
<keyword evidence="6" id="KW-0186">Copper</keyword>
<evidence type="ECO:0000256" key="6">
    <source>
        <dbReference type="ARBA" id="ARBA00023008"/>
    </source>
</evidence>
<evidence type="ECO:0000256" key="1">
    <source>
        <dbReference type="ARBA" id="ARBA00004496"/>
    </source>
</evidence>
<evidence type="ECO:0000256" key="4">
    <source>
        <dbReference type="ARBA" id="ARBA00022490"/>
    </source>
</evidence>
<dbReference type="NCBIfam" id="TIGR02044">
    <property type="entry name" value="CueR"/>
    <property type="match status" value="1"/>
</dbReference>
<keyword evidence="4" id="KW-0963">Cytoplasm</keyword>
<keyword evidence="8" id="KW-0238">DNA-binding</keyword>
<accession>A0ABN8DZC2</accession>
<evidence type="ECO:0000256" key="7">
    <source>
        <dbReference type="ARBA" id="ARBA00023015"/>
    </source>
</evidence>
<evidence type="ECO:0000256" key="9">
    <source>
        <dbReference type="ARBA" id="ARBA00023159"/>
    </source>
</evidence>
<comment type="subunit">
    <text evidence="2">Homodimer.</text>
</comment>
<evidence type="ECO:0000313" key="16">
    <source>
        <dbReference type="Proteomes" id="UP000838672"/>
    </source>
</evidence>
<dbReference type="PANTHER" id="PTHR30204">
    <property type="entry name" value="REDOX-CYCLING DRUG-SENSING TRANSCRIPTIONAL ACTIVATOR SOXR"/>
    <property type="match status" value="1"/>
</dbReference>
<feature type="region of interest" description="Disordered" evidence="13">
    <location>
        <begin position="136"/>
        <end position="163"/>
    </location>
</feature>
<dbReference type="RefSeq" id="WP_354004723.1">
    <property type="nucleotide sequence ID" value="NZ_CAKLDI010000001.1"/>
</dbReference>
<dbReference type="InterPro" id="IPR009061">
    <property type="entry name" value="DNA-bd_dom_put_sf"/>
</dbReference>
<evidence type="ECO:0000256" key="13">
    <source>
        <dbReference type="SAM" id="MobiDB-lite"/>
    </source>
</evidence>
<keyword evidence="10" id="KW-0804">Transcription</keyword>
<feature type="compositionally biased region" description="Basic residues" evidence="13">
    <location>
        <begin position="148"/>
        <end position="163"/>
    </location>
</feature>
<dbReference type="InterPro" id="IPR047057">
    <property type="entry name" value="MerR_fam"/>
</dbReference>
<protein>
    <recommendedName>
        <fullName evidence="3">HTH-type transcriptional regulator CueR</fullName>
    </recommendedName>
    <alternativeName>
        <fullName evidence="12">Copper efflux regulator</fullName>
    </alternativeName>
    <alternativeName>
        <fullName evidence="11">Copper export regulator</fullName>
    </alternativeName>
</protein>
<evidence type="ECO:0000256" key="10">
    <source>
        <dbReference type="ARBA" id="ARBA00023163"/>
    </source>
</evidence>
<dbReference type="SMART" id="SM00422">
    <property type="entry name" value="HTH_MERR"/>
    <property type="match status" value="1"/>
</dbReference>
<feature type="domain" description="HTH merR-type" evidence="14">
    <location>
        <begin position="1"/>
        <end position="69"/>
    </location>
</feature>
<evidence type="ECO:0000256" key="8">
    <source>
        <dbReference type="ARBA" id="ARBA00023125"/>
    </source>
</evidence>
<dbReference type="SUPFAM" id="SSF46955">
    <property type="entry name" value="Putative DNA-binding domain"/>
    <property type="match status" value="1"/>
</dbReference>
<keyword evidence="9" id="KW-0010">Activator</keyword>
<gene>
    <name evidence="15" type="ORF">VST7929_02051</name>
</gene>
<keyword evidence="16" id="KW-1185">Reference proteome</keyword>
<evidence type="ECO:0000256" key="12">
    <source>
        <dbReference type="ARBA" id="ARBA00032335"/>
    </source>
</evidence>
<keyword evidence="7" id="KW-0805">Transcription regulation</keyword>
<dbReference type="PRINTS" id="PR00040">
    <property type="entry name" value="HTHMERR"/>
</dbReference>
<keyword evidence="5" id="KW-0479">Metal-binding</keyword>